<comment type="cofactor">
    <cofactor evidence="1">
        <name>Mg(2+)</name>
        <dbReference type="ChEBI" id="CHEBI:18420"/>
    </cofactor>
</comment>
<evidence type="ECO:0000256" key="1">
    <source>
        <dbReference type="ARBA" id="ARBA00001946"/>
    </source>
</evidence>
<dbReference type="InterPro" id="IPR043128">
    <property type="entry name" value="Rev_trsase/Diguanyl_cyclase"/>
</dbReference>
<dbReference type="Gene3D" id="3.30.70.270">
    <property type="match status" value="1"/>
</dbReference>
<accession>A0A4R6UC27</accession>
<dbReference type="CDD" id="cd01949">
    <property type="entry name" value="GGDEF"/>
    <property type="match status" value="1"/>
</dbReference>
<name>A0A4R6UC27_9GAMM</name>
<dbReference type="Proteomes" id="UP000295375">
    <property type="component" value="Unassembled WGS sequence"/>
</dbReference>
<evidence type="ECO:0000256" key="5">
    <source>
        <dbReference type="SAM" id="Phobius"/>
    </source>
</evidence>
<dbReference type="FunFam" id="3.30.70.270:FF:000001">
    <property type="entry name" value="Diguanylate cyclase domain protein"/>
    <property type="match status" value="1"/>
</dbReference>
<dbReference type="PANTHER" id="PTHR45138">
    <property type="entry name" value="REGULATORY COMPONENTS OF SENSORY TRANSDUCTION SYSTEM"/>
    <property type="match status" value="1"/>
</dbReference>
<dbReference type="InterPro" id="IPR050469">
    <property type="entry name" value="Diguanylate_Cyclase"/>
</dbReference>
<gene>
    <name evidence="7" type="ORF">EV696_12552</name>
</gene>
<dbReference type="SUPFAM" id="SSF55073">
    <property type="entry name" value="Nucleotide cyclase"/>
    <property type="match status" value="1"/>
</dbReference>
<evidence type="ECO:0000256" key="4">
    <source>
        <dbReference type="ARBA" id="ARBA00034247"/>
    </source>
</evidence>
<proteinExistence type="predicted"/>
<feature type="transmembrane region" description="Helical" evidence="5">
    <location>
        <begin position="55"/>
        <end position="76"/>
    </location>
</feature>
<keyword evidence="5" id="KW-0812">Transmembrane</keyword>
<evidence type="ECO:0000259" key="6">
    <source>
        <dbReference type="PROSITE" id="PS50887"/>
    </source>
</evidence>
<dbReference type="NCBIfam" id="TIGR00254">
    <property type="entry name" value="GGDEF"/>
    <property type="match status" value="1"/>
</dbReference>
<feature type="transmembrane region" description="Helical" evidence="5">
    <location>
        <begin position="83"/>
        <end position="103"/>
    </location>
</feature>
<dbReference type="GO" id="GO:0005886">
    <property type="term" value="C:plasma membrane"/>
    <property type="evidence" value="ECO:0007669"/>
    <property type="project" value="UniProtKB-SubCell"/>
</dbReference>
<dbReference type="EC" id="2.7.7.65" evidence="3"/>
<comment type="caution">
    <text evidence="7">The sequence shown here is derived from an EMBL/GenBank/DDBJ whole genome shotgun (WGS) entry which is preliminary data.</text>
</comment>
<dbReference type="Pfam" id="PF00990">
    <property type="entry name" value="GGDEF"/>
    <property type="match status" value="1"/>
</dbReference>
<organism evidence="7 8">
    <name type="scientific">Permianibacter aggregans</name>
    <dbReference type="NCBI Taxonomy" id="1510150"/>
    <lineage>
        <taxon>Bacteria</taxon>
        <taxon>Pseudomonadati</taxon>
        <taxon>Pseudomonadota</taxon>
        <taxon>Gammaproteobacteria</taxon>
        <taxon>Pseudomonadales</taxon>
        <taxon>Pseudomonadaceae</taxon>
        <taxon>Permianibacter</taxon>
    </lineage>
</organism>
<evidence type="ECO:0000313" key="7">
    <source>
        <dbReference type="EMBL" id="TDQ44240.1"/>
    </source>
</evidence>
<dbReference type="GO" id="GO:0052621">
    <property type="term" value="F:diguanylate cyclase activity"/>
    <property type="evidence" value="ECO:0007669"/>
    <property type="project" value="UniProtKB-EC"/>
</dbReference>
<sequence>MTASNAASASTDRRSRPSPAIHSDNYRIYLVVRQGAGIGFLAHLAFIPLFSLLKIYPLALFNVLSVLAWGYAYWVNNNARHGLAIHVIGIEVVLHAALATWLLGWDAGFGHYLVTLIVFAMFNHQIANRWVVAEALFIVFLYAGMFALTHGKAIYSMSQATIQSLNMINAVISFSTLALISYFFREGSIYNERSMERLANTDPLTQLPNRRYLWKQLEAEVLRTTDGGAPFALVLADLDGFKRINDQYGHEVGDQVLTEVARRMRSCLRENDVVGRWGGEEFLILMPQMSANDAFQAAERVRRAVAESPMETSVGALSLTISLGVAHHRPGIDLGETIHRADTAMYRAKMGGRNRVEPEQ</sequence>
<dbReference type="OrthoDB" id="9812260at2"/>
<reference evidence="7 8" key="1">
    <citation type="submission" date="2019-03" db="EMBL/GenBank/DDBJ databases">
        <title>Genomic Encyclopedia of Type Strains, Phase IV (KMG-IV): sequencing the most valuable type-strain genomes for metagenomic binning, comparative biology and taxonomic classification.</title>
        <authorList>
            <person name="Goeker M."/>
        </authorList>
    </citation>
    <scope>NUCLEOTIDE SEQUENCE [LARGE SCALE GENOMIC DNA]</scope>
    <source>
        <strain evidence="7 8">DSM 103792</strain>
    </source>
</reference>
<feature type="domain" description="GGDEF" evidence="6">
    <location>
        <begin position="229"/>
        <end position="360"/>
    </location>
</feature>
<dbReference type="InterPro" id="IPR000160">
    <property type="entry name" value="GGDEF_dom"/>
</dbReference>
<comment type="catalytic activity">
    <reaction evidence="4">
        <text>2 GTP = 3',3'-c-di-GMP + 2 diphosphate</text>
        <dbReference type="Rhea" id="RHEA:24898"/>
        <dbReference type="ChEBI" id="CHEBI:33019"/>
        <dbReference type="ChEBI" id="CHEBI:37565"/>
        <dbReference type="ChEBI" id="CHEBI:58805"/>
        <dbReference type="EC" id="2.7.7.65"/>
    </reaction>
</comment>
<comment type="subcellular location">
    <subcellularLocation>
        <location evidence="2">Cell inner membrane</location>
    </subcellularLocation>
</comment>
<dbReference type="RefSeq" id="WP_133593343.1">
    <property type="nucleotide sequence ID" value="NZ_CP037953.1"/>
</dbReference>
<evidence type="ECO:0000256" key="3">
    <source>
        <dbReference type="ARBA" id="ARBA00012528"/>
    </source>
</evidence>
<feature type="transmembrane region" description="Helical" evidence="5">
    <location>
        <begin position="28"/>
        <end position="49"/>
    </location>
</feature>
<dbReference type="SMART" id="SM00267">
    <property type="entry name" value="GGDEF"/>
    <property type="match status" value="1"/>
</dbReference>
<dbReference type="PANTHER" id="PTHR45138:SF9">
    <property type="entry name" value="DIGUANYLATE CYCLASE DGCM-RELATED"/>
    <property type="match status" value="1"/>
</dbReference>
<keyword evidence="5" id="KW-1133">Transmembrane helix</keyword>
<dbReference type="PROSITE" id="PS50887">
    <property type="entry name" value="GGDEF"/>
    <property type="match status" value="1"/>
</dbReference>
<keyword evidence="5" id="KW-0472">Membrane</keyword>
<dbReference type="EMBL" id="SNYM01000025">
    <property type="protein sequence ID" value="TDQ44240.1"/>
    <property type="molecule type" value="Genomic_DNA"/>
</dbReference>
<dbReference type="AlphaFoldDB" id="A0A4R6UC27"/>
<feature type="transmembrane region" description="Helical" evidence="5">
    <location>
        <begin position="109"/>
        <end position="128"/>
    </location>
</feature>
<evidence type="ECO:0000256" key="2">
    <source>
        <dbReference type="ARBA" id="ARBA00004533"/>
    </source>
</evidence>
<dbReference type="InterPro" id="IPR029787">
    <property type="entry name" value="Nucleotide_cyclase"/>
</dbReference>
<keyword evidence="8" id="KW-1185">Reference proteome</keyword>
<feature type="transmembrane region" description="Helical" evidence="5">
    <location>
        <begin position="135"/>
        <end position="155"/>
    </location>
</feature>
<protein>
    <recommendedName>
        <fullName evidence="3">diguanylate cyclase</fullName>
        <ecNumber evidence="3">2.7.7.65</ecNumber>
    </recommendedName>
</protein>
<evidence type="ECO:0000313" key="8">
    <source>
        <dbReference type="Proteomes" id="UP000295375"/>
    </source>
</evidence>
<feature type="transmembrane region" description="Helical" evidence="5">
    <location>
        <begin position="167"/>
        <end position="184"/>
    </location>
</feature>